<feature type="compositionally biased region" description="Polar residues" evidence="5">
    <location>
        <begin position="54"/>
        <end position="65"/>
    </location>
</feature>
<feature type="compositionally biased region" description="Basic and acidic residues" evidence="5">
    <location>
        <begin position="42"/>
        <end position="53"/>
    </location>
</feature>
<feature type="compositionally biased region" description="Basic and acidic residues" evidence="5">
    <location>
        <begin position="102"/>
        <end position="114"/>
    </location>
</feature>
<dbReference type="GO" id="GO:0003887">
    <property type="term" value="F:DNA-directed DNA polymerase activity"/>
    <property type="evidence" value="ECO:0007669"/>
    <property type="project" value="UniProtKB-EC"/>
</dbReference>
<gene>
    <name evidence="6" type="ORF">KFL_005960050</name>
</gene>
<accession>A0A1Y1IGT5</accession>
<dbReference type="SUPFAM" id="SSF52540">
    <property type="entry name" value="P-loop containing nucleoside triphosphate hydrolases"/>
    <property type="match status" value="1"/>
</dbReference>
<dbReference type="GO" id="GO:0042276">
    <property type="term" value="P:error-prone translesion synthesis"/>
    <property type="evidence" value="ECO:0007669"/>
    <property type="project" value="InterPro"/>
</dbReference>
<keyword evidence="7" id="KW-1185">Reference proteome</keyword>
<dbReference type="PANTHER" id="PTHR31399:SF0">
    <property type="entry name" value="DNA-DIRECTED PRIMASE_POLYMERASE PROTEIN"/>
    <property type="match status" value="1"/>
</dbReference>
<dbReference type="InterPro" id="IPR027417">
    <property type="entry name" value="P-loop_NTPase"/>
</dbReference>
<dbReference type="EC" id="2.7.7.102" evidence="3"/>
<evidence type="ECO:0000313" key="7">
    <source>
        <dbReference type="Proteomes" id="UP000054558"/>
    </source>
</evidence>
<dbReference type="EMBL" id="DF237545">
    <property type="protein sequence ID" value="GAQ90075.1"/>
    <property type="molecule type" value="Genomic_DNA"/>
</dbReference>
<evidence type="ECO:0000256" key="5">
    <source>
        <dbReference type="SAM" id="MobiDB-lite"/>
    </source>
</evidence>
<evidence type="ECO:0000256" key="1">
    <source>
        <dbReference type="ARBA" id="ARBA00026139"/>
    </source>
</evidence>
<name>A0A1Y1IGT5_KLENI</name>
<feature type="region of interest" description="Disordered" evidence="5">
    <location>
        <begin position="1"/>
        <end position="114"/>
    </location>
</feature>
<feature type="compositionally biased region" description="Basic and acidic residues" evidence="5">
    <location>
        <begin position="1"/>
        <end position="13"/>
    </location>
</feature>
<evidence type="ECO:0000256" key="2">
    <source>
        <dbReference type="ARBA" id="ARBA00044677"/>
    </source>
</evidence>
<comment type="catalytic activity">
    <reaction evidence="2">
        <text>ssDNA + n NTP = ssDNA/pppN(pN)n-1 hybrid + (n-1) diphosphate.</text>
        <dbReference type="EC" id="2.7.7.102"/>
    </reaction>
</comment>
<dbReference type="AlphaFoldDB" id="A0A1Y1IGT5"/>
<organism evidence="6 7">
    <name type="scientific">Klebsormidium nitens</name>
    <name type="common">Green alga</name>
    <name type="synonym">Ulothrix nitens</name>
    <dbReference type="NCBI Taxonomy" id="105231"/>
    <lineage>
        <taxon>Eukaryota</taxon>
        <taxon>Viridiplantae</taxon>
        <taxon>Streptophyta</taxon>
        <taxon>Klebsormidiophyceae</taxon>
        <taxon>Klebsormidiales</taxon>
        <taxon>Klebsormidiaceae</taxon>
        <taxon>Klebsormidium</taxon>
    </lineage>
</organism>
<dbReference type="InterPro" id="IPR044917">
    <property type="entry name" value="PRIMPOL"/>
</dbReference>
<dbReference type="Proteomes" id="UP000054558">
    <property type="component" value="Unassembled WGS sequence"/>
</dbReference>
<comment type="catalytic activity">
    <reaction evidence="4">
        <text>DNA(n) + a 2'-deoxyribonucleoside 5'-triphosphate = DNA(n+1) + diphosphate</text>
        <dbReference type="Rhea" id="RHEA:22508"/>
        <dbReference type="Rhea" id="RHEA-COMP:17339"/>
        <dbReference type="Rhea" id="RHEA-COMP:17340"/>
        <dbReference type="ChEBI" id="CHEBI:33019"/>
        <dbReference type="ChEBI" id="CHEBI:61560"/>
        <dbReference type="ChEBI" id="CHEBI:173112"/>
        <dbReference type="EC" id="2.7.7.7"/>
    </reaction>
    <physiologicalReaction direction="left-to-right" evidence="4">
        <dbReference type="Rhea" id="RHEA:22509"/>
    </physiologicalReaction>
</comment>
<dbReference type="PANTHER" id="PTHR31399">
    <property type="entry name" value="DNA-DIRECTED PRIMASE / POLYMERASE PROTEIN"/>
    <property type="match status" value="1"/>
</dbReference>
<sequence length="611" mass="67373">MSEIANKNEERSSESQTSGSLADLRDDVGTPREGAAFYPAIDNEHAAALEDHNLQQPSTPISTPSHLREVQQPAVNREAHTESDPGFGDAASNGAESNASTDGERAAAWRRDSLPKQPFAPVLSAAPWSIPSRRARSKPSDRTTCWAPLSSSSSACPLCTTVTPGTGRKRFAAAMGHGIEVRHLTPHRNYGSYPEWPTAAPLLHGQLHLEEVMAEGRPCKPYLDLERDDGLPPGEDLSTVIARIREGVKEVFDQDYDVQLADDDFNWLHCDYGPKGKFSLHLIVSTHGPQFVYRSNLVPPADPQGAGHLARRLAKILAAHLAELIDQSVFTRNRGMRLPFCSKPKTPGNPLIPIDPNKPLADSDTCFIPVPILVPDAVRENRPRRTPADMTYVNPQVASSFHVQRCLELLQERLHPTAYKRGSSAALSFSWTDRLGEPCYTNHIHSGDRDIICIIDEPGNAVLAKCCSERIDPGTGVCCKDQKAFYLGPLHVDVESWRAGAVEIDMRFLERDALSAADMDLCLIKAGVKPLTDKMSLNVILNRWQAGKLKTLLLKSPMGTGKSTLLRALMSEQPRTRTALMITYRQTQASDAHGKNADFFQYDHLVRPCRR</sequence>
<proteinExistence type="predicted"/>
<reference evidence="6 7" key="1">
    <citation type="journal article" date="2014" name="Nat. Commun.">
        <title>Klebsormidium flaccidum genome reveals primary factors for plant terrestrial adaptation.</title>
        <authorList>
            <person name="Hori K."/>
            <person name="Maruyama F."/>
            <person name="Fujisawa T."/>
            <person name="Togashi T."/>
            <person name="Yamamoto N."/>
            <person name="Seo M."/>
            <person name="Sato S."/>
            <person name="Yamada T."/>
            <person name="Mori H."/>
            <person name="Tajima N."/>
            <person name="Moriyama T."/>
            <person name="Ikeuchi M."/>
            <person name="Watanabe M."/>
            <person name="Wada H."/>
            <person name="Kobayashi K."/>
            <person name="Saito M."/>
            <person name="Masuda T."/>
            <person name="Sasaki-Sekimoto Y."/>
            <person name="Mashiguchi K."/>
            <person name="Awai K."/>
            <person name="Shimojima M."/>
            <person name="Masuda S."/>
            <person name="Iwai M."/>
            <person name="Nobusawa T."/>
            <person name="Narise T."/>
            <person name="Kondo S."/>
            <person name="Saito H."/>
            <person name="Sato R."/>
            <person name="Murakawa M."/>
            <person name="Ihara Y."/>
            <person name="Oshima-Yamada Y."/>
            <person name="Ohtaka K."/>
            <person name="Satoh M."/>
            <person name="Sonobe K."/>
            <person name="Ishii M."/>
            <person name="Ohtani R."/>
            <person name="Kanamori-Sato M."/>
            <person name="Honoki R."/>
            <person name="Miyazaki D."/>
            <person name="Mochizuki H."/>
            <person name="Umetsu J."/>
            <person name="Higashi K."/>
            <person name="Shibata D."/>
            <person name="Kamiya Y."/>
            <person name="Sato N."/>
            <person name="Nakamura Y."/>
            <person name="Tabata S."/>
            <person name="Ida S."/>
            <person name="Kurokawa K."/>
            <person name="Ohta H."/>
        </authorList>
    </citation>
    <scope>NUCLEOTIDE SEQUENCE [LARGE SCALE GENOMIC DNA]</scope>
    <source>
        <strain evidence="6 7">NIES-2285</strain>
    </source>
</reference>
<evidence type="ECO:0000256" key="3">
    <source>
        <dbReference type="ARBA" id="ARBA00044768"/>
    </source>
</evidence>
<evidence type="ECO:0000256" key="4">
    <source>
        <dbReference type="ARBA" id="ARBA00047303"/>
    </source>
</evidence>
<evidence type="ECO:0000313" key="6">
    <source>
        <dbReference type="EMBL" id="GAQ90075.1"/>
    </source>
</evidence>
<protein>
    <recommendedName>
        <fullName evidence="1">DNA-directed primase/polymerase protein</fullName>
        <ecNumber evidence="3">2.7.7.102</ecNumber>
    </recommendedName>
</protein>